<dbReference type="RefSeq" id="WP_068571150.1">
    <property type="nucleotide sequence ID" value="NZ_LSRE01000012.1"/>
</dbReference>
<dbReference type="InterPro" id="IPR017927">
    <property type="entry name" value="FAD-bd_FR_type"/>
</dbReference>
<reference evidence="4" key="1">
    <citation type="submission" date="2016-02" db="EMBL/GenBank/DDBJ databases">
        <authorList>
            <person name="Wen L."/>
            <person name="He K."/>
            <person name="Yang H."/>
        </authorList>
    </citation>
    <scope>NUCLEOTIDE SEQUENCE [LARGE SCALE GENOMIC DNA]</scope>
    <source>
        <strain evidence="4">JCM 15929</strain>
    </source>
</reference>
<comment type="caution">
    <text evidence="3">The sequence shown here is derived from an EMBL/GenBank/DDBJ whole genome shotgun (WGS) entry which is preliminary data.</text>
</comment>
<sequence length="298" mass="32358">MKWNDFVLTVTGVSQVARNLLRLEFEVGEGSGGGYTPIAPGDESIAFYFSPDGAELRAVPSDDPKALGGWEIGDEARSLGHRNYTVRSYDPGTRRMVVDVAEHGHGPAIDWFRAAQPGWRLLAAGPRSWYEPPGDAVRHVLAGDLAALPALARILEDTPAGIEVTVIAEVLDRSEIDYLPRRPGTEIIEAIGTGNGAAPSRLPALLRTVDLPTDAYLWLAGEAADTRAAKKHVRGLGWVRDRADVVGYWRFDAEEWTKRFEAVGEDRLRGVFADALAAGLSRDEATDLYEQALEAAGL</sequence>
<dbReference type="Pfam" id="PF08021">
    <property type="entry name" value="FAD_binding_9"/>
    <property type="match status" value="1"/>
</dbReference>
<evidence type="ECO:0000313" key="5">
    <source>
        <dbReference type="Proteomes" id="UP000070409"/>
    </source>
</evidence>
<evidence type="ECO:0000313" key="4">
    <source>
        <dbReference type="Proteomes" id="UP000070258"/>
    </source>
</evidence>
<reference evidence="2 5" key="3">
    <citation type="submission" date="2016-02" db="EMBL/GenBank/DDBJ databases">
        <authorList>
            <person name="Teng J.L."/>
            <person name="Tang Y."/>
            <person name="Huang Y."/>
            <person name="Guo F."/>
            <person name="Wei W."/>
            <person name="Chen J.H."/>
            <person name="Wong S.Y."/>
            <person name="Lau S.K."/>
            <person name="Woo P.C."/>
        </authorList>
    </citation>
    <scope>NUCLEOTIDE SEQUENCE [LARGE SCALE GENOMIC DNA]</scope>
    <source>
        <strain evidence="2 5">JCM 13375</strain>
    </source>
</reference>
<proteinExistence type="predicted"/>
<organism evidence="3 4">
    <name type="scientific">Tsukamurella pseudospumae</name>
    <dbReference type="NCBI Taxonomy" id="239498"/>
    <lineage>
        <taxon>Bacteria</taxon>
        <taxon>Bacillati</taxon>
        <taxon>Actinomycetota</taxon>
        <taxon>Actinomycetes</taxon>
        <taxon>Mycobacteriales</taxon>
        <taxon>Tsukamurellaceae</taxon>
        <taxon>Tsukamurella</taxon>
    </lineage>
</organism>
<dbReference type="GO" id="GO:0016491">
    <property type="term" value="F:oxidoreductase activity"/>
    <property type="evidence" value="ECO:0007669"/>
    <property type="project" value="InterPro"/>
</dbReference>
<dbReference type="InterPro" id="IPR017938">
    <property type="entry name" value="Riboflavin_synthase-like_b-brl"/>
</dbReference>
<dbReference type="EMBL" id="LSRF01000033">
    <property type="protein sequence ID" value="KXP10114.1"/>
    <property type="molecule type" value="Genomic_DNA"/>
</dbReference>
<accession>A0A138AIB5</accession>
<evidence type="ECO:0000259" key="1">
    <source>
        <dbReference type="PROSITE" id="PS51384"/>
    </source>
</evidence>
<dbReference type="PANTHER" id="PTHR30157:SF0">
    <property type="entry name" value="NADPH-DEPENDENT FERRIC-CHELATE REDUCTASE"/>
    <property type="match status" value="1"/>
</dbReference>
<feature type="domain" description="FAD-binding FR-type" evidence="1">
    <location>
        <begin position="3"/>
        <end position="133"/>
    </location>
</feature>
<dbReference type="InterPro" id="IPR013113">
    <property type="entry name" value="SIP_FAD-bd"/>
</dbReference>
<evidence type="ECO:0000313" key="2">
    <source>
        <dbReference type="EMBL" id="KXO98572.1"/>
    </source>
</evidence>
<dbReference type="Proteomes" id="UP000070409">
    <property type="component" value="Unassembled WGS sequence"/>
</dbReference>
<protein>
    <submittedName>
        <fullName evidence="3">Siderophore synthetase</fullName>
    </submittedName>
</protein>
<dbReference type="Pfam" id="PF04954">
    <property type="entry name" value="SIP"/>
    <property type="match status" value="1"/>
</dbReference>
<dbReference type="Gene3D" id="3.40.50.80">
    <property type="entry name" value="Nucleotide-binding domain of ferredoxin-NADP reductase (FNR) module"/>
    <property type="match status" value="1"/>
</dbReference>
<reference evidence="3" key="2">
    <citation type="submission" date="2016-02" db="EMBL/GenBank/DDBJ databases">
        <authorList>
            <person name="Teng J.L."/>
            <person name="Yang Y."/>
            <person name="Huang Y."/>
            <person name="Guo F."/>
            <person name="Wei W."/>
            <person name="Chen J.H."/>
            <person name="Wong S.Y."/>
            <person name="Lau S.K."/>
            <person name="Woo P.C."/>
        </authorList>
    </citation>
    <scope>NUCLEOTIDE SEQUENCE</scope>
    <source>
        <strain evidence="3">JCM 15929</strain>
    </source>
</reference>
<dbReference type="SUPFAM" id="SSF63380">
    <property type="entry name" value="Riboflavin synthase domain-like"/>
    <property type="match status" value="1"/>
</dbReference>
<dbReference type="PROSITE" id="PS51384">
    <property type="entry name" value="FAD_FR"/>
    <property type="match status" value="1"/>
</dbReference>
<dbReference type="PANTHER" id="PTHR30157">
    <property type="entry name" value="FERRIC REDUCTASE, NADPH-DEPENDENT"/>
    <property type="match status" value="1"/>
</dbReference>
<dbReference type="CDD" id="cd06193">
    <property type="entry name" value="siderophore_interacting"/>
    <property type="match status" value="1"/>
</dbReference>
<evidence type="ECO:0000313" key="3">
    <source>
        <dbReference type="EMBL" id="KXP10114.1"/>
    </source>
</evidence>
<dbReference type="Proteomes" id="UP000070258">
    <property type="component" value="Unassembled WGS sequence"/>
</dbReference>
<keyword evidence="5" id="KW-1185">Reference proteome</keyword>
<dbReference type="EMBL" id="LSRE01000012">
    <property type="protein sequence ID" value="KXO98572.1"/>
    <property type="molecule type" value="Genomic_DNA"/>
</dbReference>
<dbReference type="STRING" id="239498.AXK60_06400"/>
<gene>
    <name evidence="3" type="ORF">AXK60_06400</name>
    <name evidence="2" type="ORF">AXK61_03005</name>
</gene>
<name>A0A138AIB5_9ACTN</name>
<dbReference type="Gene3D" id="2.40.30.10">
    <property type="entry name" value="Translation factors"/>
    <property type="match status" value="1"/>
</dbReference>
<dbReference type="InterPro" id="IPR039374">
    <property type="entry name" value="SIP_fam"/>
</dbReference>
<dbReference type="InterPro" id="IPR007037">
    <property type="entry name" value="SIP_rossman_dom"/>
</dbReference>
<dbReference type="OrthoDB" id="9814826at2"/>
<dbReference type="InterPro" id="IPR039261">
    <property type="entry name" value="FNR_nucleotide-bd"/>
</dbReference>
<dbReference type="AlphaFoldDB" id="A0A138AIB5"/>